<dbReference type="InterPro" id="IPR001734">
    <property type="entry name" value="Na/solute_symporter"/>
</dbReference>
<feature type="coiled-coil region" evidence="14">
    <location>
        <begin position="156"/>
        <end position="201"/>
    </location>
</feature>
<dbReference type="EMBL" id="DRQG01000062">
    <property type="protein sequence ID" value="HGY55341.1"/>
    <property type="molecule type" value="Genomic_DNA"/>
</dbReference>
<feature type="transmembrane region" description="Helical" evidence="15">
    <location>
        <begin position="77"/>
        <end position="97"/>
    </location>
</feature>
<evidence type="ECO:0000256" key="4">
    <source>
        <dbReference type="ARBA" id="ARBA00022475"/>
    </source>
</evidence>
<evidence type="ECO:0000256" key="2">
    <source>
        <dbReference type="ARBA" id="ARBA00006434"/>
    </source>
</evidence>
<comment type="similarity">
    <text evidence="2 13">Belongs to the sodium:solute symporter (SSF) (TC 2.A.21) family.</text>
</comment>
<dbReference type="GO" id="GO:0005886">
    <property type="term" value="C:plasma membrane"/>
    <property type="evidence" value="ECO:0007669"/>
    <property type="project" value="UniProtKB-SubCell"/>
</dbReference>
<keyword evidence="8" id="KW-0915">Sodium</keyword>
<evidence type="ECO:0000256" key="15">
    <source>
        <dbReference type="SAM" id="Phobius"/>
    </source>
</evidence>
<dbReference type="PROSITE" id="PS50283">
    <property type="entry name" value="NA_SOLUT_SYMP_3"/>
    <property type="match status" value="1"/>
</dbReference>
<reference evidence="16" key="1">
    <citation type="journal article" date="2020" name="mSystems">
        <title>Genome- and Community-Level Interaction Insights into Carbon Utilization and Element Cycling Functions of Hydrothermarchaeota in Hydrothermal Sediment.</title>
        <authorList>
            <person name="Zhou Z."/>
            <person name="Liu Y."/>
            <person name="Xu W."/>
            <person name="Pan J."/>
            <person name="Luo Z.H."/>
            <person name="Li M."/>
        </authorList>
    </citation>
    <scope>NUCLEOTIDE SEQUENCE [LARGE SCALE GENOMIC DNA]</scope>
    <source>
        <strain evidence="16">HyVt-577</strain>
    </source>
</reference>
<dbReference type="GO" id="GO:0006814">
    <property type="term" value="P:sodium ion transport"/>
    <property type="evidence" value="ECO:0007669"/>
    <property type="project" value="UniProtKB-KW"/>
</dbReference>
<comment type="caution">
    <text evidence="16">The sequence shown here is derived from an EMBL/GenBank/DDBJ whole genome shotgun (WGS) entry which is preliminary data.</text>
</comment>
<feature type="transmembrane region" description="Helical" evidence="15">
    <location>
        <begin position="6"/>
        <end position="26"/>
    </location>
</feature>
<keyword evidence="14" id="KW-0175">Coiled coil</keyword>
<evidence type="ECO:0000256" key="1">
    <source>
        <dbReference type="ARBA" id="ARBA00004651"/>
    </source>
</evidence>
<dbReference type="Proteomes" id="UP000885779">
    <property type="component" value="Unassembled WGS sequence"/>
</dbReference>
<accession>A0A7V4TZP2</accession>
<dbReference type="Gene3D" id="1.20.1730.10">
    <property type="entry name" value="Sodium/glucose cotransporter"/>
    <property type="match status" value="1"/>
</dbReference>
<evidence type="ECO:0000256" key="8">
    <source>
        <dbReference type="ARBA" id="ARBA00023053"/>
    </source>
</evidence>
<comment type="subcellular location">
    <subcellularLocation>
        <location evidence="1">Cell membrane</location>
        <topology evidence="1">Multi-pass membrane protein</topology>
    </subcellularLocation>
</comment>
<proteinExistence type="inferred from homology"/>
<keyword evidence="7 15" id="KW-1133">Transmembrane helix</keyword>
<sequence length="639" mass="71966">MLGLHYLDILAIGVYFLAIIVIGLIAKRQIKGKEDYFMGGRKLGKFVSVFLAFGSGTSADTAISASRETYRAGMSGIWIQLLWLFITPFYWIIAPWYRRLRVITGGDYFYERFGSKVLTGLYVGFSFLFLMFHIAVALTAIGKTVEILTVKQEFELNSIEKQNVKLYNEYSQLKSNLNELNEKEKERFNELEIKVQNDEIQPHYSHLTSRESLPVIALIIIVYGVLGGLFAAAWTDTLQGVLILVLSLILLPSGLQQVGWFSGMHDKVPATMFNIISDQITSEYTWYYILILILMNLVGVISMPHFFATGGGSAKNEMTARIGLVAGNYLKRFTSIMWGLTGVMAFALFGNVVSDPDMIWGYATRQLLGPGLVGVMIACLLAAVMSSADAFMVGGSALFTRNFYEYIFPDKKEAHYVFVGRIASAGMIIGAVVLSFYFNNILSLIKYIWQLPVIFGTVFWLSLFWRRLTKAAAITTVAYSFIMIVVLPNLLPEISWVTQHKYADIIVYPNLFILHTLGINLSGLSVSWLMTINYAMQISIPFILLFVISYISTPPDKRTVDLIFAKLNTPVSEDKEEDERQIEQYLNNPQHPNNRRLFPHSEWEINKPDKTLVVGFLASFGIALAILGFAFLISRLTIP</sequence>
<keyword evidence="10 15" id="KW-0472">Membrane</keyword>
<evidence type="ECO:0000256" key="14">
    <source>
        <dbReference type="SAM" id="Coils"/>
    </source>
</evidence>
<evidence type="ECO:0000256" key="10">
    <source>
        <dbReference type="ARBA" id="ARBA00023136"/>
    </source>
</evidence>
<feature type="transmembrane region" description="Helical" evidence="15">
    <location>
        <begin position="372"/>
        <end position="393"/>
    </location>
</feature>
<feature type="transmembrane region" description="Helical" evidence="15">
    <location>
        <begin position="471"/>
        <end position="491"/>
    </location>
</feature>
<feature type="transmembrane region" description="Helical" evidence="15">
    <location>
        <begin position="284"/>
        <end position="308"/>
    </location>
</feature>
<protein>
    <submittedName>
        <fullName evidence="16">Sodium:solute symporter family protein</fullName>
    </submittedName>
</protein>
<keyword evidence="11" id="KW-0739">Sodium transport</keyword>
<dbReference type="Pfam" id="PF00474">
    <property type="entry name" value="SSF"/>
    <property type="match status" value="2"/>
</dbReference>
<evidence type="ECO:0000313" key="16">
    <source>
        <dbReference type="EMBL" id="HGY55341.1"/>
    </source>
</evidence>
<dbReference type="PANTHER" id="PTHR48086">
    <property type="entry name" value="SODIUM/PROLINE SYMPORTER-RELATED"/>
    <property type="match status" value="1"/>
</dbReference>
<dbReference type="InterPro" id="IPR038377">
    <property type="entry name" value="Na/Glc_symporter_sf"/>
</dbReference>
<dbReference type="CDD" id="cd10322">
    <property type="entry name" value="SLC5sbd"/>
    <property type="match status" value="1"/>
</dbReference>
<feature type="transmembrane region" description="Helical" evidence="15">
    <location>
        <begin position="117"/>
        <end position="141"/>
    </location>
</feature>
<dbReference type="InterPro" id="IPR050277">
    <property type="entry name" value="Sodium:Solute_Symporter"/>
</dbReference>
<keyword evidence="3" id="KW-0813">Transport</keyword>
<evidence type="ECO:0000256" key="7">
    <source>
        <dbReference type="ARBA" id="ARBA00022989"/>
    </source>
</evidence>
<evidence type="ECO:0000256" key="5">
    <source>
        <dbReference type="ARBA" id="ARBA00022692"/>
    </source>
</evidence>
<keyword evidence="9" id="KW-0406">Ion transport</keyword>
<feature type="transmembrane region" description="Helical" evidence="15">
    <location>
        <begin position="46"/>
        <end position="65"/>
    </location>
</feature>
<feature type="transmembrane region" description="Helical" evidence="15">
    <location>
        <begin position="534"/>
        <end position="552"/>
    </location>
</feature>
<gene>
    <name evidence="16" type="ORF">ENK44_06560</name>
</gene>
<feature type="transmembrane region" description="Helical" evidence="15">
    <location>
        <begin position="414"/>
        <end position="438"/>
    </location>
</feature>
<name>A0A7V4TZP2_CALAY</name>
<feature type="transmembrane region" description="Helical" evidence="15">
    <location>
        <begin position="511"/>
        <end position="529"/>
    </location>
</feature>
<feature type="transmembrane region" description="Helical" evidence="15">
    <location>
        <begin position="213"/>
        <end position="234"/>
    </location>
</feature>
<dbReference type="GO" id="GO:0015293">
    <property type="term" value="F:symporter activity"/>
    <property type="evidence" value="ECO:0007669"/>
    <property type="project" value="UniProtKB-KW"/>
</dbReference>
<evidence type="ECO:0000256" key="9">
    <source>
        <dbReference type="ARBA" id="ARBA00023065"/>
    </source>
</evidence>
<evidence type="ECO:0000256" key="13">
    <source>
        <dbReference type="RuleBase" id="RU362091"/>
    </source>
</evidence>
<dbReference type="AlphaFoldDB" id="A0A7V4TZP2"/>
<keyword evidence="5 15" id="KW-0812">Transmembrane</keyword>
<evidence type="ECO:0000256" key="3">
    <source>
        <dbReference type="ARBA" id="ARBA00022448"/>
    </source>
</evidence>
<keyword evidence="4" id="KW-1003">Cell membrane</keyword>
<dbReference type="PANTHER" id="PTHR48086:SF3">
    <property type="entry name" value="SODIUM_PROLINE SYMPORTER"/>
    <property type="match status" value="1"/>
</dbReference>
<feature type="transmembrane region" description="Helical" evidence="15">
    <location>
        <begin position="612"/>
        <end position="633"/>
    </location>
</feature>
<evidence type="ECO:0000256" key="11">
    <source>
        <dbReference type="ARBA" id="ARBA00023201"/>
    </source>
</evidence>
<comment type="catalytic activity">
    <reaction evidence="12">
        <text>L-proline(in) + Na(+)(in) = L-proline(out) + Na(+)(out)</text>
        <dbReference type="Rhea" id="RHEA:28967"/>
        <dbReference type="ChEBI" id="CHEBI:29101"/>
        <dbReference type="ChEBI" id="CHEBI:60039"/>
    </reaction>
</comment>
<feature type="transmembrane region" description="Helical" evidence="15">
    <location>
        <begin position="444"/>
        <end position="464"/>
    </location>
</feature>
<evidence type="ECO:0000256" key="12">
    <source>
        <dbReference type="ARBA" id="ARBA00033708"/>
    </source>
</evidence>
<keyword evidence="6" id="KW-0769">Symport</keyword>
<feature type="transmembrane region" description="Helical" evidence="15">
    <location>
        <begin position="241"/>
        <end position="264"/>
    </location>
</feature>
<evidence type="ECO:0000256" key="6">
    <source>
        <dbReference type="ARBA" id="ARBA00022847"/>
    </source>
</evidence>
<organism evidence="16">
    <name type="scientific">Caldithrix abyssi</name>
    <dbReference type="NCBI Taxonomy" id="187145"/>
    <lineage>
        <taxon>Bacteria</taxon>
        <taxon>Pseudomonadati</taxon>
        <taxon>Calditrichota</taxon>
        <taxon>Calditrichia</taxon>
        <taxon>Calditrichales</taxon>
        <taxon>Calditrichaceae</taxon>
        <taxon>Caldithrix</taxon>
    </lineage>
</organism>
<feature type="transmembrane region" description="Helical" evidence="15">
    <location>
        <begin position="329"/>
        <end position="352"/>
    </location>
</feature>